<keyword evidence="4" id="KW-1185">Reference proteome</keyword>
<dbReference type="PRINTS" id="PR01183">
    <property type="entry name" value="RIBORDTASEM1"/>
</dbReference>
<dbReference type="InterPro" id="IPR039718">
    <property type="entry name" value="Rrm1"/>
</dbReference>
<gene>
    <name evidence="3" type="ORF">CVT26_010988</name>
</gene>
<reference evidence="3 4" key="1">
    <citation type="journal article" date="2018" name="Evol. Lett.">
        <title>Horizontal gene cluster transfer increased hallucinogenic mushroom diversity.</title>
        <authorList>
            <person name="Reynolds H.T."/>
            <person name="Vijayakumar V."/>
            <person name="Gluck-Thaler E."/>
            <person name="Korotkin H.B."/>
            <person name="Matheny P.B."/>
            <person name="Slot J.C."/>
        </authorList>
    </citation>
    <scope>NUCLEOTIDE SEQUENCE [LARGE SCALE GENOMIC DNA]</scope>
    <source>
        <strain evidence="3 4">SRW20</strain>
    </source>
</reference>
<dbReference type="EMBL" id="NHYE01005510">
    <property type="protein sequence ID" value="PPQ71246.1"/>
    <property type="molecule type" value="Genomic_DNA"/>
</dbReference>
<dbReference type="InterPro" id="IPR000788">
    <property type="entry name" value="RNR_lg_C"/>
</dbReference>
<evidence type="ECO:0000313" key="3">
    <source>
        <dbReference type="EMBL" id="PPQ71246.1"/>
    </source>
</evidence>
<organism evidence="3 4">
    <name type="scientific">Gymnopilus dilepis</name>
    <dbReference type="NCBI Taxonomy" id="231916"/>
    <lineage>
        <taxon>Eukaryota</taxon>
        <taxon>Fungi</taxon>
        <taxon>Dikarya</taxon>
        <taxon>Basidiomycota</taxon>
        <taxon>Agaricomycotina</taxon>
        <taxon>Agaricomycetes</taxon>
        <taxon>Agaricomycetidae</taxon>
        <taxon>Agaricales</taxon>
        <taxon>Agaricineae</taxon>
        <taxon>Hymenogastraceae</taxon>
        <taxon>Gymnopilus</taxon>
    </lineage>
</organism>
<sequence>MPGKLTLVIEPWHAELQAFLDAIKQSCRQGGSIAFTLSVPDLLIDRVATDGTWSLFRPEDVPGLASTHGQEFNDLYTSFEQRSLATSTYPAKDFWAVISLSIWDTDSPSITYKDIINCESRDSASISLYTIPEETACCNNAAISLVHFIKRDTSEFDFSALHNVATILTRDLNHIIFANNFPTQRTYEGAIRHRAIGVGVIGLADVFTALRLPYESSEALQLSSNIMQTIYHASLEESHELTATYGLHFTFTYSPASFGTFDFNHWPHEIEKRYDWSGLAERIKEDGLCNAQVTTVSDFSTFARIASVSEGVLPRENIVFVHSTCPFLNDSNIIHKTLSTHSYNVINPALVEDLERLDIWNDEILSQIIEAEGNAISRYSSYLPFEFRPISWHISGSVQDIVSIPRHIKELYKTAWEVSPEYIMKHARHRAPFVSHSESLVLYHENPPHSWIVRDPHQLLKLFTQPNIFHRNSQHKMLSLAKESDLKTALYTIRRKTPLPAHCITESKAIGLSSLKSM</sequence>
<dbReference type="PANTHER" id="PTHR11573">
    <property type="entry name" value="RIBONUCLEOSIDE-DIPHOSPHATE REDUCTASE LARGE CHAIN"/>
    <property type="match status" value="1"/>
</dbReference>
<feature type="domain" description="Ribonucleotide reductase large subunit C-terminal" evidence="2">
    <location>
        <begin position="3"/>
        <end position="448"/>
    </location>
</feature>
<dbReference type="STRING" id="231916.A0A409VYB1"/>
<comment type="caution">
    <text evidence="3">The sequence shown here is derived from an EMBL/GenBank/DDBJ whole genome shotgun (WGS) entry which is preliminary data.</text>
</comment>
<accession>A0A409VYB1</accession>
<dbReference type="AlphaFoldDB" id="A0A409VYB1"/>
<evidence type="ECO:0000313" key="4">
    <source>
        <dbReference type="Proteomes" id="UP000284706"/>
    </source>
</evidence>
<dbReference type="PANTHER" id="PTHR11573:SF6">
    <property type="entry name" value="RIBONUCLEOSIDE-DIPHOSPHATE REDUCTASE LARGE SUBUNIT"/>
    <property type="match status" value="1"/>
</dbReference>
<dbReference type="GO" id="GO:0005524">
    <property type="term" value="F:ATP binding"/>
    <property type="evidence" value="ECO:0007669"/>
    <property type="project" value="TreeGrafter"/>
</dbReference>
<name>A0A409VYB1_9AGAR</name>
<dbReference type="InParanoid" id="A0A409VYB1"/>
<dbReference type="SUPFAM" id="SSF51998">
    <property type="entry name" value="PFL-like glycyl radical enzymes"/>
    <property type="match status" value="1"/>
</dbReference>
<dbReference type="GO" id="GO:0005971">
    <property type="term" value="C:ribonucleoside-diphosphate reductase complex"/>
    <property type="evidence" value="ECO:0007669"/>
    <property type="project" value="TreeGrafter"/>
</dbReference>
<dbReference type="GO" id="GO:0009263">
    <property type="term" value="P:deoxyribonucleotide biosynthetic process"/>
    <property type="evidence" value="ECO:0007669"/>
    <property type="project" value="TreeGrafter"/>
</dbReference>
<dbReference type="GO" id="GO:0004748">
    <property type="term" value="F:ribonucleoside-diphosphate reductase activity, thioredoxin disulfide as acceptor"/>
    <property type="evidence" value="ECO:0007669"/>
    <property type="project" value="TreeGrafter"/>
</dbReference>
<comment type="similarity">
    <text evidence="1">Belongs to the ribonucleoside diphosphate reductase large chain family.</text>
</comment>
<dbReference type="OrthoDB" id="3026921at2759"/>
<dbReference type="Gene3D" id="3.20.70.20">
    <property type="match status" value="1"/>
</dbReference>
<protein>
    <recommendedName>
        <fullName evidence="2">Ribonucleotide reductase large subunit C-terminal domain-containing protein</fullName>
    </recommendedName>
</protein>
<evidence type="ECO:0000256" key="1">
    <source>
        <dbReference type="ARBA" id="ARBA00010406"/>
    </source>
</evidence>
<proteinExistence type="inferred from homology"/>
<evidence type="ECO:0000259" key="2">
    <source>
        <dbReference type="Pfam" id="PF02867"/>
    </source>
</evidence>
<dbReference type="Proteomes" id="UP000284706">
    <property type="component" value="Unassembled WGS sequence"/>
</dbReference>
<dbReference type="Pfam" id="PF02867">
    <property type="entry name" value="Ribonuc_red_lgC"/>
    <property type="match status" value="1"/>
</dbReference>